<sequence>MLACPTLRLQRIKNMIPIFCVSLIFTTVDGKANA</sequence>
<proteinExistence type="evidence at transcript level"/>
<organism evidence="1">
    <name type="scientific">Phallusia mammillata</name>
    <dbReference type="NCBI Taxonomy" id="59560"/>
    <lineage>
        <taxon>Eukaryota</taxon>
        <taxon>Metazoa</taxon>
        <taxon>Chordata</taxon>
        <taxon>Tunicata</taxon>
        <taxon>Ascidiacea</taxon>
        <taxon>Phlebobranchia</taxon>
        <taxon>Ascidiidae</taxon>
        <taxon>Phallusia</taxon>
    </lineage>
</organism>
<reference evidence="1" key="1">
    <citation type="submission" date="2020-04" db="EMBL/GenBank/DDBJ databases">
        <authorList>
            <person name="Neveu A P."/>
        </authorList>
    </citation>
    <scope>NUCLEOTIDE SEQUENCE</scope>
    <source>
        <tissue evidence="1">Whole embryo</tissue>
    </source>
</reference>
<gene>
    <name evidence="1" type="primary">LOC108950017</name>
</gene>
<dbReference type="EMBL" id="LR787418">
    <property type="protein sequence ID" value="CAB3263280.1"/>
    <property type="molecule type" value="mRNA"/>
</dbReference>
<protein>
    <submittedName>
        <fullName evidence="1">Uncharacterized protein LOC108950017</fullName>
    </submittedName>
</protein>
<name>A0A6F9DJS3_9ASCI</name>
<accession>A0A6F9DJS3</accession>
<dbReference type="AlphaFoldDB" id="A0A6F9DJS3"/>
<evidence type="ECO:0000313" key="1">
    <source>
        <dbReference type="EMBL" id="CAB3263280.1"/>
    </source>
</evidence>